<keyword evidence="6" id="KW-0067">ATP-binding</keyword>
<feature type="domain" description="ABC transporter" evidence="10">
    <location>
        <begin position="411"/>
        <end position="634"/>
    </location>
</feature>
<feature type="transmembrane region" description="Helical" evidence="9">
    <location>
        <begin position="969"/>
        <end position="987"/>
    </location>
</feature>
<dbReference type="Pfam" id="PF00664">
    <property type="entry name" value="ABC_membrane"/>
    <property type="match status" value="2"/>
</dbReference>
<feature type="transmembrane region" description="Helical" evidence="9">
    <location>
        <begin position="134"/>
        <end position="154"/>
    </location>
</feature>
<feature type="transmembrane region" description="Helical" evidence="9">
    <location>
        <begin position="842"/>
        <end position="865"/>
    </location>
</feature>
<keyword evidence="5" id="KW-0547">Nucleotide-binding</keyword>
<dbReference type="InterPro" id="IPR050173">
    <property type="entry name" value="ABC_transporter_C-like"/>
</dbReference>
<evidence type="ECO:0000259" key="11">
    <source>
        <dbReference type="PROSITE" id="PS50929"/>
    </source>
</evidence>
<comment type="caution">
    <text evidence="12">The sequence shown here is derived from an EMBL/GenBank/DDBJ whole genome shotgun (WGS) entry which is preliminary data.</text>
</comment>
<sequence length="1305" mass="147908">MDGSLRRKPPNPSPKLKANFVSRLSFWWLGELFWDGKHRNLQANDLYDVLPENISEPLGDQLEMSWEKELRDAADKKQKPSLWRAVIRTFGWPFVKYGFSMFLLNVVKILQPLILAMLVWYFDPQSTMSTEEAYMYATGLVLATMMQTVIVRQAHLGLQEIGMRVRVGCSSLIYRKVLKLSSASAGQAAGGLIINLLSNDLTKFELFCLHLHYVWVMPFVVSLMTYLLYRQLGIAAFTGIALMTVQILPMQVCWYKLTKMLRAKGAVRTDKRVQLLGEILNGIQVIKMYAWEKSFEQLVYLARKIEIDALLKRFYVRSVRVASTVFTYRSAVFFTILVYVLEGHVIVADRIFSMIHYFALVRTIMASFFPEAVSLAAEVNVSMKRIENFLLLEEVDPDVKRPAVGDDGLVVSMKDVSASWEKEAKADNLCDINVSVPLNKLWAIVGPVGSGKSTFLKLILNELQPRSGQVLVRGKVSYASQEPWLFSGSVRDNIVFGDVYDVEKYYRVTQACALLKDFEQLPYGDRTLVGERGMALSGGQCARISLARAVYRDADIYLFDDPLSAVDNRVGRSLFEDCINGLLKGKTRILVTHQVQYLKQVDHIVLLNNGRLEFQGTFQDFYNNEQYLKYLPSKEEVEKLPLEESGVNKIEKVEPVSKSDKEDDREPKETAELLAKGRIPKSLYLKYFKSGASYFIFALLMMCFVLTQFAISGFDYWIAYWTKQEEKRMRLSLNMTTALDPVNTDDFISEITAVSVYGGLLVAIVVLSIVRNLLFYKTVLNSSKNIHNRMFSRLVRAPLKFFNVNPTGRIINRFSKDTGTVDDTLPTSLLDVSERILMTAGIVIQILVVKWWSIFPMLVIGYLSARGSDVYLSTMQNIKRLEGSAKSPVFSMVNTSMLGLLTIRSCRAQKIVSREFDARQDDHTAAHNLVLVAAGAFGFWMDMITISFLTFVVYSFIFLNDSETFAGDVGLVVIHILNVCGMLQYMIKQVTEVVTQFTSVERMAEFTKLEQEEPSKTKPASIPAITWPEHGEIRFEKVYLRYCEEDEPVLKNLNLTIDPNSKVGIVGRTGAGKSSLISALFRMAKVDGSLLIDKLDTKDISLFDLRSKISIIPQEPTLFTASLRDNLDPFHQYDDASLWSALEEVELNKTFDSLDHLIERGGNNLSAGQRQLLCLARAIARKNKILVLDEATANVDPATDEFIQRTIRLKFKDCTVLTIAHRLNTIMDSDKVLVMEDGEVVEFDQPHVLLQKNDGYFSKMVQQSGNAMSQHLKRTAERIYNENVKNSSKKSVPNVDVNKISRSQT</sequence>
<feature type="transmembrane region" description="Helical" evidence="9">
    <location>
        <begin position="354"/>
        <end position="377"/>
    </location>
</feature>
<dbReference type="GO" id="GO:0016020">
    <property type="term" value="C:membrane"/>
    <property type="evidence" value="ECO:0007669"/>
    <property type="project" value="UniProtKB-SubCell"/>
</dbReference>
<dbReference type="PROSITE" id="PS50929">
    <property type="entry name" value="ABC_TM1F"/>
    <property type="match status" value="2"/>
</dbReference>
<evidence type="ECO:0000256" key="6">
    <source>
        <dbReference type="ARBA" id="ARBA00022840"/>
    </source>
</evidence>
<dbReference type="FunFam" id="3.40.50.300:FF:000973">
    <property type="entry name" value="Multidrug resistance-associated protein 4"/>
    <property type="match status" value="1"/>
</dbReference>
<dbReference type="CDD" id="cd18579">
    <property type="entry name" value="ABC_6TM_ABCC_D1"/>
    <property type="match status" value="1"/>
</dbReference>
<evidence type="ECO:0000313" key="12">
    <source>
        <dbReference type="EMBL" id="OXU20734.1"/>
    </source>
</evidence>
<evidence type="ECO:0000256" key="9">
    <source>
        <dbReference type="SAM" id="Phobius"/>
    </source>
</evidence>
<dbReference type="InterPro" id="IPR027417">
    <property type="entry name" value="P-loop_NTPase"/>
</dbReference>
<dbReference type="InterPro" id="IPR003593">
    <property type="entry name" value="AAA+_ATPase"/>
</dbReference>
<accession>A0A232EQU6</accession>
<dbReference type="PROSITE" id="PS00211">
    <property type="entry name" value="ABC_TRANSPORTER_1"/>
    <property type="match status" value="2"/>
</dbReference>
<dbReference type="GO" id="GO:0016887">
    <property type="term" value="F:ATP hydrolysis activity"/>
    <property type="evidence" value="ECO:0007669"/>
    <property type="project" value="InterPro"/>
</dbReference>
<keyword evidence="4" id="KW-0677">Repeat</keyword>
<evidence type="ECO:0000256" key="3">
    <source>
        <dbReference type="ARBA" id="ARBA00022692"/>
    </source>
</evidence>
<dbReference type="InterPro" id="IPR044746">
    <property type="entry name" value="ABCC_6TM_D1"/>
</dbReference>
<evidence type="ECO:0000256" key="4">
    <source>
        <dbReference type="ARBA" id="ARBA00022737"/>
    </source>
</evidence>
<dbReference type="CDD" id="cd03250">
    <property type="entry name" value="ABCC_MRP_domain1"/>
    <property type="match status" value="1"/>
</dbReference>
<evidence type="ECO:0000259" key="10">
    <source>
        <dbReference type="PROSITE" id="PS50893"/>
    </source>
</evidence>
<proteinExistence type="predicted"/>
<feature type="transmembrane region" description="Helical" evidence="9">
    <location>
        <begin position="234"/>
        <end position="255"/>
    </location>
</feature>
<dbReference type="InterPro" id="IPR003439">
    <property type="entry name" value="ABC_transporter-like_ATP-bd"/>
</dbReference>
<dbReference type="Pfam" id="PF00005">
    <property type="entry name" value="ABC_tran"/>
    <property type="match status" value="2"/>
</dbReference>
<evidence type="ECO:0000256" key="8">
    <source>
        <dbReference type="ARBA" id="ARBA00023136"/>
    </source>
</evidence>
<dbReference type="Gene3D" id="1.20.1560.10">
    <property type="entry name" value="ABC transporter type 1, transmembrane domain"/>
    <property type="match status" value="2"/>
</dbReference>
<feature type="domain" description="ABC transporter" evidence="10">
    <location>
        <begin position="1033"/>
        <end position="1262"/>
    </location>
</feature>
<feature type="transmembrane region" description="Helical" evidence="9">
    <location>
        <begin position="321"/>
        <end position="342"/>
    </location>
</feature>
<dbReference type="Proteomes" id="UP000215335">
    <property type="component" value="Unassembled WGS sequence"/>
</dbReference>
<dbReference type="InterPro" id="IPR036640">
    <property type="entry name" value="ABC1_TM_sf"/>
</dbReference>
<protein>
    <submittedName>
        <fullName evidence="12">Uncharacterized protein</fullName>
    </submittedName>
</protein>
<dbReference type="EMBL" id="NNAY01002707">
    <property type="protein sequence ID" value="OXU20734.1"/>
    <property type="molecule type" value="Genomic_DNA"/>
</dbReference>
<dbReference type="Gene3D" id="3.40.50.300">
    <property type="entry name" value="P-loop containing nucleotide triphosphate hydrolases"/>
    <property type="match status" value="2"/>
</dbReference>
<feature type="transmembrane region" description="Helical" evidence="9">
    <location>
        <begin position="206"/>
        <end position="228"/>
    </location>
</feature>
<dbReference type="STRING" id="543379.A0A232EQU6"/>
<feature type="transmembrane region" description="Helical" evidence="9">
    <location>
        <begin position="102"/>
        <end position="122"/>
    </location>
</feature>
<dbReference type="GO" id="GO:0005524">
    <property type="term" value="F:ATP binding"/>
    <property type="evidence" value="ECO:0007669"/>
    <property type="project" value="UniProtKB-KW"/>
</dbReference>
<feature type="transmembrane region" description="Helical" evidence="9">
    <location>
        <begin position="929"/>
        <end position="957"/>
    </location>
</feature>
<feature type="transmembrane region" description="Helical" evidence="9">
    <location>
        <begin position="751"/>
        <end position="774"/>
    </location>
</feature>
<keyword evidence="2" id="KW-0813">Transport</keyword>
<dbReference type="FunFam" id="1.20.1560.10:FF:000026">
    <property type="entry name" value="Multidrug resistance-associated protein lethal(2)03659"/>
    <property type="match status" value="1"/>
</dbReference>
<keyword evidence="7 9" id="KW-1133">Transmembrane helix</keyword>
<dbReference type="PANTHER" id="PTHR24223:SF415">
    <property type="entry name" value="FI20190P1"/>
    <property type="match status" value="1"/>
</dbReference>
<evidence type="ECO:0000256" key="2">
    <source>
        <dbReference type="ARBA" id="ARBA00022448"/>
    </source>
</evidence>
<dbReference type="FunFam" id="3.40.50.300:FF:000163">
    <property type="entry name" value="Multidrug resistance-associated protein member 4"/>
    <property type="match status" value="1"/>
</dbReference>
<evidence type="ECO:0000256" key="7">
    <source>
        <dbReference type="ARBA" id="ARBA00022989"/>
    </source>
</evidence>
<dbReference type="PANTHER" id="PTHR24223">
    <property type="entry name" value="ATP-BINDING CASSETTE SUB-FAMILY C"/>
    <property type="match status" value="1"/>
</dbReference>
<dbReference type="PROSITE" id="PS50893">
    <property type="entry name" value="ABC_TRANSPORTER_2"/>
    <property type="match status" value="2"/>
</dbReference>
<dbReference type="GO" id="GO:0140359">
    <property type="term" value="F:ABC-type transporter activity"/>
    <property type="evidence" value="ECO:0007669"/>
    <property type="project" value="InterPro"/>
</dbReference>
<feature type="transmembrane region" description="Helical" evidence="9">
    <location>
        <begin position="691"/>
        <end position="711"/>
    </location>
</feature>
<keyword evidence="3 9" id="KW-0812">Transmembrane</keyword>
<dbReference type="FunFam" id="1.20.1560.10:FF:000014">
    <property type="entry name" value="Multidrug resistance-associated protein member 4"/>
    <property type="match status" value="1"/>
</dbReference>
<keyword evidence="13" id="KW-1185">Reference proteome</keyword>
<dbReference type="SUPFAM" id="SSF52540">
    <property type="entry name" value="P-loop containing nucleoside triphosphate hydrolases"/>
    <property type="match status" value="2"/>
</dbReference>
<dbReference type="SMART" id="SM00382">
    <property type="entry name" value="AAA"/>
    <property type="match status" value="2"/>
</dbReference>
<name>A0A232EQU6_9HYME</name>
<evidence type="ECO:0000256" key="1">
    <source>
        <dbReference type="ARBA" id="ARBA00004141"/>
    </source>
</evidence>
<comment type="subcellular location">
    <subcellularLocation>
        <location evidence="1">Membrane</location>
        <topology evidence="1">Multi-pass membrane protein</topology>
    </subcellularLocation>
</comment>
<evidence type="ECO:0000313" key="13">
    <source>
        <dbReference type="Proteomes" id="UP000215335"/>
    </source>
</evidence>
<organism evidence="12 13">
    <name type="scientific">Trichomalopsis sarcophagae</name>
    <dbReference type="NCBI Taxonomy" id="543379"/>
    <lineage>
        <taxon>Eukaryota</taxon>
        <taxon>Metazoa</taxon>
        <taxon>Ecdysozoa</taxon>
        <taxon>Arthropoda</taxon>
        <taxon>Hexapoda</taxon>
        <taxon>Insecta</taxon>
        <taxon>Pterygota</taxon>
        <taxon>Neoptera</taxon>
        <taxon>Endopterygota</taxon>
        <taxon>Hymenoptera</taxon>
        <taxon>Apocrita</taxon>
        <taxon>Proctotrupomorpha</taxon>
        <taxon>Chalcidoidea</taxon>
        <taxon>Pteromalidae</taxon>
        <taxon>Pteromalinae</taxon>
        <taxon>Trichomalopsis</taxon>
    </lineage>
</organism>
<gene>
    <name evidence="12" type="ORF">TSAR_014181</name>
</gene>
<dbReference type="InterPro" id="IPR017871">
    <property type="entry name" value="ABC_transporter-like_CS"/>
</dbReference>
<dbReference type="InterPro" id="IPR011527">
    <property type="entry name" value="ABC1_TM_dom"/>
</dbReference>
<dbReference type="CDD" id="cd03244">
    <property type="entry name" value="ABCC_MRP_domain2"/>
    <property type="match status" value="1"/>
</dbReference>
<evidence type="ECO:0000256" key="5">
    <source>
        <dbReference type="ARBA" id="ARBA00022741"/>
    </source>
</evidence>
<feature type="domain" description="ABC transmembrane type-1" evidence="11">
    <location>
        <begin position="698"/>
        <end position="995"/>
    </location>
</feature>
<dbReference type="OrthoDB" id="6500128at2759"/>
<reference evidence="12 13" key="1">
    <citation type="journal article" date="2017" name="Curr. Biol.">
        <title>The Evolution of Venom by Co-option of Single-Copy Genes.</title>
        <authorList>
            <person name="Martinson E.O."/>
            <person name="Mrinalini"/>
            <person name="Kelkar Y.D."/>
            <person name="Chang C.H."/>
            <person name="Werren J.H."/>
        </authorList>
    </citation>
    <scope>NUCLEOTIDE SEQUENCE [LARGE SCALE GENOMIC DNA]</scope>
    <source>
        <strain evidence="12 13">Alberta</strain>
        <tissue evidence="12">Whole body</tissue>
    </source>
</reference>
<dbReference type="SUPFAM" id="SSF90123">
    <property type="entry name" value="ABC transporter transmembrane region"/>
    <property type="match status" value="2"/>
</dbReference>
<keyword evidence="8 9" id="KW-0472">Membrane</keyword>
<feature type="domain" description="ABC transmembrane type-1" evidence="11">
    <location>
        <begin position="99"/>
        <end position="377"/>
    </location>
</feature>